<dbReference type="GO" id="GO:0005886">
    <property type="term" value="C:plasma membrane"/>
    <property type="evidence" value="ECO:0007669"/>
    <property type="project" value="TreeGrafter"/>
</dbReference>
<dbReference type="InterPro" id="IPR011011">
    <property type="entry name" value="Znf_FYVE_PHD"/>
</dbReference>
<keyword evidence="4" id="KW-0677">Repeat</keyword>
<feature type="domain" description="C2" evidence="12">
    <location>
        <begin position="319"/>
        <end position="441"/>
    </location>
</feature>
<feature type="region of interest" description="Disordered" evidence="11">
    <location>
        <begin position="193"/>
        <end position="283"/>
    </location>
</feature>
<dbReference type="Gene3D" id="2.60.40.150">
    <property type="entry name" value="C2 domain"/>
    <property type="match status" value="2"/>
</dbReference>
<dbReference type="InterPro" id="IPR010911">
    <property type="entry name" value="Rab_BD"/>
</dbReference>
<dbReference type="Pfam" id="PF02318">
    <property type="entry name" value="FYVE_2"/>
    <property type="match status" value="1"/>
</dbReference>
<sequence>MEQFGEDLNLSFLLEHEREMILKVLQKDEKLRKREEKRIRKLKNELLEIKHKGSRRPQELGERQCGRCLKTLGLIFDRGDLCEDCQLRVCNDCRITATTGRQWRCNVCAKIMELKVVTGEWFLEERSKRFEQGVLSSDVVKQTIMSSPTENLSGPAESERPDTPRSSKSAIPGFYLVFRGGIVAVESSGTPTILNNMRSQTLDRSSTPSDSRRPDGAESVASLHSNDNVSEQKAASHHWTDPDAPAISVSRASVSSDHSRSEMDLSAPASEPSDDALSLRSRSVPGLNETEMLLTKSHLSINSMMSMYSETGDYGNARVSGEILLNISYSYKTGALNVVVKQCHNLATGDERRQRTDAYVKTYLLPDMSRQSKRKTTIKANTINPVFNENLRYVISHSQLETRTLQVSVWHHDRFGHNSFLGEVELTFDSWEFDSQIEEWYPLEPILSCTTSGRDTRLKKSFLKGKKTSSFTLPKGGMVELLVKGAKNLTAVKSGGTSDPFVKGYLLPDSNKSTKHKTAVERRTVNPQWNHTFTYCGLQSGDLNNVCLELTVWDKEALASNVFLGGVRLGAGTGKSYGNEVDWMDSYGEEQRLWQRMIENPEVPQECTLMLRSSMRKHST</sequence>
<dbReference type="CDD" id="cd04020">
    <property type="entry name" value="C2B_SLP_1-2-3-4"/>
    <property type="match status" value="1"/>
</dbReference>
<dbReference type="Ensembl" id="ENSSORT00005021497.1">
    <property type="protein sequence ID" value="ENSSORP00005020871.1"/>
    <property type="gene ID" value="ENSSORG00005010187.1"/>
</dbReference>
<dbReference type="InterPro" id="IPR041282">
    <property type="entry name" value="FYVE_2"/>
</dbReference>
<keyword evidence="3" id="KW-0479">Metal-binding</keyword>
<dbReference type="GO" id="GO:0006886">
    <property type="term" value="P:intracellular protein transport"/>
    <property type="evidence" value="ECO:0007669"/>
    <property type="project" value="InterPro"/>
</dbReference>
<feature type="region of interest" description="Disordered" evidence="11">
    <location>
        <begin position="145"/>
        <end position="167"/>
    </location>
</feature>
<evidence type="ECO:0000313" key="14">
    <source>
        <dbReference type="Ensembl" id="ENSSORP00005020871.1"/>
    </source>
</evidence>
<keyword evidence="5" id="KW-0863">Zinc-finger</keyword>
<dbReference type="AlphaFoldDB" id="A0A672ZUM5"/>
<evidence type="ECO:0000256" key="5">
    <source>
        <dbReference type="ARBA" id="ARBA00022771"/>
    </source>
</evidence>
<dbReference type="SMART" id="SM00239">
    <property type="entry name" value="C2"/>
    <property type="match status" value="2"/>
</dbReference>
<evidence type="ECO:0000313" key="15">
    <source>
        <dbReference type="Proteomes" id="UP000472271"/>
    </source>
</evidence>
<accession>A0A672ZUM5</accession>
<evidence type="ECO:0000256" key="2">
    <source>
        <dbReference type="ARBA" id="ARBA00022553"/>
    </source>
</evidence>
<dbReference type="Pfam" id="PF00168">
    <property type="entry name" value="C2"/>
    <property type="match status" value="2"/>
</dbReference>
<dbReference type="GO" id="GO:0042043">
    <property type="term" value="F:neurexin family protein binding"/>
    <property type="evidence" value="ECO:0007669"/>
    <property type="project" value="TreeGrafter"/>
</dbReference>
<evidence type="ECO:0000256" key="10">
    <source>
        <dbReference type="SAM" id="Coils"/>
    </source>
</evidence>
<dbReference type="PANTHER" id="PTHR45716">
    <property type="entry name" value="BITESIZE, ISOFORM I"/>
    <property type="match status" value="1"/>
</dbReference>
<dbReference type="InterPro" id="IPR001565">
    <property type="entry name" value="Synaptotagmin"/>
</dbReference>
<organism evidence="14 15">
    <name type="scientific">Sphaeramia orbicularis</name>
    <name type="common">orbiculate cardinalfish</name>
    <dbReference type="NCBI Taxonomy" id="375764"/>
    <lineage>
        <taxon>Eukaryota</taxon>
        <taxon>Metazoa</taxon>
        <taxon>Chordata</taxon>
        <taxon>Craniata</taxon>
        <taxon>Vertebrata</taxon>
        <taxon>Euteleostomi</taxon>
        <taxon>Actinopterygii</taxon>
        <taxon>Neopterygii</taxon>
        <taxon>Teleostei</taxon>
        <taxon>Neoteleostei</taxon>
        <taxon>Acanthomorphata</taxon>
        <taxon>Gobiaria</taxon>
        <taxon>Kurtiformes</taxon>
        <taxon>Apogonoidei</taxon>
        <taxon>Apogonidae</taxon>
        <taxon>Apogoninae</taxon>
        <taxon>Sphaeramia</taxon>
    </lineage>
</organism>
<reference evidence="14" key="2">
    <citation type="submission" date="2025-08" db="UniProtKB">
        <authorList>
            <consortium name="Ensembl"/>
        </authorList>
    </citation>
    <scope>IDENTIFICATION</scope>
</reference>
<dbReference type="InParanoid" id="A0A672ZUM5"/>
<evidence type="ECO:0000256" key="6">
    <source>
        <dbReference type="ARBA" id="ARBA00022833"/>
    </source>
</evidence>
<evidence type="ECO:0000256" key="3">
    <source>
        <dbReference type="ARBA" id="ARBA00022723"/>
    </source>
</evidence>
<dbReference type="InterPro" id="IPR000008">
    <property type="entry name" value="C2_dom"/>
</dbReference>
<dbReference type="GO" id="GO:0005543">
    <property type="term" value="F:phospholipid binding"/>
    <property type="evidence" value="ECO:0007669"/>
    <property type="project" value="InterPro"/>
</dbReference>
<gene>
    <name evidence="14" type="primary">sytl5</name>
</gene>
<dbReference type="Gene3D" id="3.30.40.10">
    <property type="entry name" value="Zinc/RING finger domain, C3HC4 (zinc finger)"/>
    <property type="match status" value="1"/>
</dbReference>
<comment type="function">
    <text evidence="8">May act as Rab effector protein and play a role in vesicle trafficking. Binds phospholipids.</text>
</comment>
<dbReference type="PROSITE" id="PS50004">
    <property type="entry name" value="C2"/>
    <property type="match status" value="2"/>
</dbReference>
<dbReference type="PROSITE" id="PS50916">
    <property type="entry name" value="RABBD"/>
    <property type="match status" value="1"/>
</dbReference>
<dbReference type="InterPro" id="IPR037303">
    <property type="entry name" value="SLP-4/5_C2A"/>
</dbReference>
<dbReference type="InterPro" id="IPR043567">
    <property type="entry name" value="SYTL1-5_C2B"/>
</dbReference>
<evidence type="ECO:0000259" key="13">
    <source>
        <dbReference type="PROSITE" id="PS50916"/>
    </source>
</evidence>
<reference evidence="14" key="3">
    <citation type="submission" date="2025-09" db="UniProtKB">
        <authorList>
            <consortium name="Ensembl"/>
        </authorList>
    </citation>
    <scope>IDENTIFICATION</scope>
</reference>
<feature type="domain" description="C2" evidence="12">
    <location>
        <begin position="454"/>
        <end position="584"/>
    </location>
</feature>
<proteinExistence type="predicted"/>
<keyword evidence="10" id="KW-0175">Coiled coil</keyword>
<dbReference type="PRINTS" id="PR00399">
    <property type="entry name" value="SYNAPTOTAGMN"/>
</dbReference>
<name>A0A672ZUM5_9TELE</name>
<evidence type="ECO:0000256" key="9">
    <source>
        <dbReference type="ARBA" id="ARBA00072156"/>
    </source>
</evidence>
<dbReference type="GO" id="GO:0070382">
    <property type="term" value="C:exocytic vesicle"/>
    <property type="evidence" value="ECO:0007669"/>
    <property type="project" value="TreeGrafter"/>
</dbReference>
<keyword evidence="2" id="KW-0597">Phosphoprotein</keyword>
<keyword evidence="7" id="KW-0472">Membrane</keyword>
<dbReference type="PANTHER" id="PTHR45716:SF6">
    <property type="entry name" value="SYNAPTOTAGMIN-LIKE PROTEIN 5"/>
    <property type="match status" value="1"/>
</dbReference>
<keyword evidence="15" id="KW-1185">Reference proteome</keyword>
<dbReference type="FunFam" id="3.30.40.10:FF:000018">
    <property type="entry name" value="Synaptotagmin-like 5, isoform CRA_a"/>
    <property type="match status" value="1"/>
</dbReference>
<dbReference type="InterPro" id="IPR035892">
    <property type="entry name" value="C2_domain_sf"/>
</dbReference>
<dbReference type="GO" id="GO:0006887">
    <property type="term" value="P:exocytosis"/>
    <property type="evidence" value="ECO:0007669"/>
    <property type="project" value="TreeGrafter"/>
</dbReference>
<feature type="compositionally biased region" description="Polar residues" evidence="11">
    <location>
        <begin position="193"/>
        <end position="202"/>
    </location>
</feature>
<dbReference type="SUPFAM" id="SSF57903">
    <property type="entry name" value="FYVE/PHD zinc finger"/>
    <property type="match status" value="1"/>
</dbReference>
<dbReference type="PRINTS" id="PR00360">
    <property type="entry name" value="C2DOMAIN"/>
</dbReference>
<evidence type="ECO:0000256" key="8">
    <source>
        <dbReference type="ARBA" id="ARBA00053749"/>
    </source>
</evidence>
<feature type="compositionally biased region" description="Polar residues" evidence="11">
    <location>
        <begin position="222"/>
        <end position="233"/>
    </location>
</feature>
<feature type="domain" description="RabBD" evidence="13">
    <location>
        <begin position="7"/>
        <end position="125"/>
    </location>
</feature>
<dbReference type="InterPro" id="IPR013083">
    <property type="entry name" value="Znf_RING/FYVE/PHD"/>
</dbReference>
<evidence type="ECO:0000256" key="1">
    <source>
        <dbReference type="ARBA" id="ARBA00004170"/>
    </source>
</evidence>
<keyword evidence="6" id="KW-0862">Zinc</keyword>
<dbReference type="CDD" id="cd04029">
    <property type="entry name" value="C2A_SLP-4_5"/>
    <property type="match status" value="1"/>
</dbReference>
<reference evidence="14" key="1">
    <citation type="submission" date="2019-06" db="EMBL/GenBank/DDBJ databases">
        <authorList>
            <consortium name="Wellcome Sanger Institute Data Sharing"/>
        </authorList>
    </citation>
    <scope>NUCLEOTIDE SEQUENCE [LARGE SCALE GENOMIC DNA]</scope>
</reference>
<comment type="subcellular location">
    <subcellularLocation>
        <location evidence="1">Membrane</location>
        <topology evidence="1">Peripheral membrane protein</topology>
    </subcellularLocation>
</comment>
<dbReference type="Proteomes" id="UP000472271">
    <property type="component" value="Chromosome 21"/>
</dbReference>
<evidence type="ECO:0000256" key="7">
    <source>
        <dbReference type="ARBA" id="ARBA00023136"/>
    </source>
</evidence>
<evidence type="ECO:0000256" key="4">
    <source>
        <dbReference type="ARBA" id="ARBA00022737"/>
    </source>
</evidence>
<protein>
    <recommendedName>
        <fullName evidence="9">Synaptotagmin-like protein 5</fullName>
    </recommendedName>
</protein>
<dbReference type="FunFam" id="2.60.40.150:FF:000107">
    <property type="entry name" value="Synaptotagmin-like 5, isoform CRA_a"/>
    <property type="match status" value="1"/>
</dbReference>
<dbReference type="FunFam" id="2.60.40.150:FF:000006">
    <property type="entry name" value="Synaptotagmin-like 5, isoform CRA_a"/>
    <property type="match status" value="1"/>
</dbReference>
<evidence type="ECO:0000259" key="12">
    <source>
        <dbReference type="PROSITE" id="PS50004"/>
    </source>
</evidence>
<dbReference type="GO" id="GO:0031267">
    <property type="term" value="F:small GTPase binding"/>
    <property type="evidence" value="ECO:0007669"/>
    <property type="project" value="InterPro"/>
</dbReference>
<dbReference type="SUPFAM" id="SSF49562">
    <property type="entry name" value="C2 domain (Calcium/lipid-binding domain, CaLB)"/>
    <property type="match status" value="2"/>
</dbReference>
<feature type="coiled-coil region" evidence="10">
    <location>
        <begin position="25"/>
        <end position="52"/>
    </location>
</feature>
<evidence type="ECO:0000256" key="11">
    <source>
        <dbReference type="SAM" id="MobiDB-lite"/>
    </source>
</evidence>
<dbReference type="GO" id="GO:0008270">
    <property type="term" value="F:zinc ion binding"/>
    <property type="evidence" value="ECO:0007669"/>
    <property type="project" value="UniProtKB-KW"/>
</dbReference>